<dbReference type="Pfam" id="PF00697">
    <property type="entry name" value="PRAI"/>
    <property type="match status" value="1"/>
</dbReference>
<dbReference type="InterPro" id="IPR044643">
    <property type="entry name" value="TrpF_fam"/>
</dbReference>
<dbReference type="GO" id="GO:0000162">
    <property type="term" value="P:L-tryptophan biosynthetic process"/>
    <property type="evidence" value="ECO:0007669"/>
    <property type="project" value="UniProtKB-UniPathway"/>
</dbReference>
<evidence type="ECO:0000256" key="2">
    <source>
        <dbReference type="ARBA" id="ARBA00007571"/>
    </source>
</evidence>
<evidence type="ECO:0000256" key="6">
    <source>
        <dbReference type="ARBA" id="ARBA00023141"/>
    </source>
</evidence>
<keyword evidence="6" id="KW-0057">Aromatic amino acid biosynthesis</keyword>
<dbReference type="UniPathway" id="UPA00035">
    <property type="reaction ID" value="UER00042"/>
</dbReference>
<dbReference type="Proteomes" id="UP000012073">
    <property type="component" value="Unassembled WGS sequence"/>
</dbReference>
<accession>R7Q9C6</accession>
<dbReference type="RefSeq" id="XP_005714478.1">
    <property type="nucleotide sequence ID" value="XM_005714421.1"/>
</dbReference>
<evidence type="ECO:0000256" key="4">
    <source>
        <dbReference type="ARBA" id="ARBA00022605"/>
    </source>
</evidence>
<keyword evidence="5" id="KW-0822">Tryptophan biosynthesis</keyword>
<dbReference type="EMBL" id="HG001704">
    <property type="protein sequence ID" value="CDF34659.1"/>
    <property type="molecule type" value="Genomic_DNA"/>
</dbReference>
<dbReference type="SUPFAM" id="SSF51366">
    <property type="entry name" value="Ribulose-phoshate binding barrel"/>
    <property type="match status" value="1"/>
</dbReference>
<evidence type="ECO:0000256" key="7">
    <source>
        <dbReference type="ARBA" id="ARBA00023235"/>
    </source>
</evidence>
<gene>
    <name evidence="9" type="ORF">CHC_T00003361001</name>
</gene>
<keyword evidence="7" id="KW-0413">Isomerase</keyword>
<dbReference type="KEGG" id="ccp:CHC_T00003361001"/>
<dbReference type="Gene3D" id="3.20.20.70">
    <property type="entry name" value="Aldolase class I"/>
    <property type="match status" value="1"/>
</dbReference>
<dbReference type="PhylomeDB" id="R7Q9C6"/>
<dbReference type="OMA" id="HTEADAW"/>
<keyword evidence="10" id="KW-1185">Reference proteome</keyword>
<organism evidence="9 10">
    <name type="scientific">Chondrus crispus</name>
    <name type="common">Carrageen Irish moss</name>
    <name type="synonym">Polymorpha crispa</name>
    <dbReference type="NCBI Taxonomy" id="2769"/>
    <lineage>
        <taxon>Eukaryota</taxon>
        <taxon>Rhodophyta</taxon>
        <taxon>Florideophyceae</taxon>
        <taxon>Rhodymeniophycidae</taxon>
        <taxon>Gigartinales</taxon>
        <taxon>Gigartinaceae</taxon>
        <taxon>Chondrus</taxon>
    </lineage>
</organism>
<evidence type="ECO:0000256" key="5">
    <source>
        <dbReference type="ARBA" id="ARBA00022822"/>
    </source>
</evidence>
<dbReference type="InterPro" id="IPR001240">
    <property type="entry name" value="PRAI_dom"/>
</dbReference>
<dbReference type="STRING" id="2769.R7Q9C6"/>
<dbReference type="PANTHER" id="PTHR42894">
    <property type="entry name" value="N-(5'-PHOSPHORIBOSYL)ANTHRANILATE ISOMERASE"/>
    <property type="match status" value="1"/>
</dbReference>
<dbReference type="InterPro" id="IPR013785">
    <property type="entry name" value="Aldolase_TIM"/>
</dbReference>
<reference evidence="10" key="1">
    <citation type="journal article" date="2013" name="Proc. Natl. Acad. Sci. U.S.A.">
        <title>Genome structure and metabolic features in the red seaweed Chondrus crispus shed light on evolution of the Archaeplastida.</title>
        <authorList>
            <person name="Collen J."/>
            <person name="Porcel B."/>
            <person name="Carre W."/>
            <person name="Ball S.G."/>
            <person name="Chaparro C."/>
            <person name="Tonon T."/>
            <person name="Barbeyron T."/>
            <person name="Michel G."/>
            <person name="Noel B."/>
            <person name="Valentin K."/>
            <person name="Elias M."/>
            <person name="Artiguenave F."/>
            <person name="Arun A."/>
            <person name="Aury J.M."/>
            <person name="Barbosa-Neto J.F."/>
            <person name="Bothwell J.H."/>
            <person name="Bouget F.Y."/>
            <person name="Brillet L."/>
            <person name="Cabello-Hurtado F."/>
            <person name="Capella-Gutierrez S."/>
            <person name="Charrier B."/>
            <person name="Cladiere L."/>
            <person name="Cock J.M."/>
            <person name="Coelho S.M."/>
            <person name="Colleoni C."/>
            <person name="Czjzek M."/>
            <person name="Da Silva C."/>
            <person name="Delage L."/>
            <person name="Denoeud F."/>
            <person name="Deschamps P."/>
            <person name="Dittami S.M."/>
            <person name="Gabaldon T."/>
            <person name="Gachon C.M."/>
            <person name="Groisillier A."/>
            <person name="Herve C."/>
            <person name="Jabbari K."/>
            <person name="Katinka M."/>
            <person name="Kloareg B."/>
            <person name="Kowalczyk N."/>
            <person name="Labadie K."/>
            <person name="Leblanc C."/>
            <person name="Lopez P.J."/>
            <person name="McLachlan D.H."/>
            <person name="Meslet-Cladiere L."/>
            <person name="Moustafa A."/>
            <person name="Nehr Z."/>
            <person name="Nyvall Collen P."/>
            <person name="Panaud O."/>
            <person name="Partensky F."/>
            <person name="Poulain J."/>
            <person name="Rensing S.A."/>
            <person name="Rousvoal S."/>
            <person name="Samson G."/>
            <person name="Symeonidi A."/>
            <person name="Weissenbach J."/>
            <person name="Zambounis A."/>
            <person name="Wincker P."/>
            <person name="Boyen C."/>
        </authorList>
    </citation>
    <scope>NUCLEOTIDE SEQUENCE [LARGE SCALE GENOMIC DNA]</scope>
    <source>
        <strain evidence="10">cv. Stackhouse</strain>
    </source>
</reference>
<dbReference type="HAMAP" id="MF_00135">
    <property type="entry name" value="PRAI"/>
    <property type="match status" value="1"/>
</dbReference>
<dbReference type="Gramene" id="CDF34659">
    <property type="protein sequence ID" value="CDF34659"/>
    <property type="gene ID" value="CHC_T00003361001"/>
</dbReference>
<sequence>MGALAKRPRCAPFFVHPSMALGQSPSANTLQTLKVCGVVSPEDASLVTAVTRSLLPPNVDLLIGSILWPGSKRSVSHATAAKIADVARAAGATPVAVFVDESIEEMRHVCKTCGFQISQLHGGPCRASVRSAGATLEEGLKFIDVKDIASDGRALEEEDIEGAFWRLYDAKGGGTGKPFNWSGFNRPQERWLLAGGLDPGNITQAITALRPNGVDVASGVAGEDRCKKDEKKLRLFVERLVEAYA</sequence>
<proteinExistence type="inferred from homology"/>
<evidence type="ECO:0000313" key="9">
    <source>
        <dbReference type="EMBL" id="CDF34659.1"/>
    </source>
</evidence>
<dbReference type="EC" id="5.3.1.24" evidence="3"/>
<dbReference type="GO" id="GO:0004640">
    <property type="term" value="F:phosphoribosylanthranilate isomerase activity"/>
    <property type="evidence" value="ECO:0007669"/>
    <property type="project" value="UniProtKB-EC"/>
</dbReference>
<protein>
    <recommendedName>
        <fullName evidence="3">phosphoribosylanthranilate isomerase</fullName>
        <ecNumber evidence="3">5.3.1.24</ecNumber>
    </recommendedName>
</protein>
<dbReference type="CDD" id="cd00405">
    <property type="entry name" value="PRAI"/>
    <property type="match status" value="1"/>
</dbReference>
<keyword evidence="4" id="KW-0028">Amino-acid biosynthesis</keyword>
<dbReference type="GeneID" id="17322206"/>
<evidence type="ECO:0000259" key="8">
    <source>
        <dbReference type="Pfam" id="PF00697"/>
    </source>
</evidence>
<comment type="similarity">
    <text evidence="2">Belongs to the TrpF family.</text>
</comment>
<dbReference type="InterPro" id="IPR011060">
    <property type="entry name" value="RibuloseP-bd_barrel"/>
</dbReference>
<evidence type="ECO:0000256" key="1">
    <source>
        <dbReference type="ARBA" id="ARBA00004664"/>
    </source>
</evidence>
<evidence type="ECO:0000313" key="10">
    <source>
        <dbReference type="Proteomes" id="UP000012073"/>
    </source>
</evidence>
<comment type="pathway">
    <text evidence="1">Amino-acid biosynthesis; L-tryptophan biosynthesis; L-tryptophan from chorismate: step 3/5.</text>
</comment>
<feature type="domain" description="N-(5'phosphoribosyl) anthranilate isomerase (PRAI)" evidence="8">
    <location>
        <begin position="63"/>
        <end position="238"/>
    </location>
</feature>
<evidence type="ECO:0000256" key="3">
    <source>
        <dbReference type="ARBA" id="ARBA00012572"/>
    </source>
</evidence>
<dbReference type="OrthoDB" id="524799at2759"/>
<name>R7Q9C6_CHOCR</name>
<dbReference type="PANTHER" id="PTHR42894:SF1">
    <property type="entry name" value="N-(5'-PHOSPHORIBOSYL)ANTHRANILATE ISOMERASE"/>
    <property type="match status" value="1"/>
</dbReference>
<dbReference type="AlphaFoldDB" id="R7Q9C6"/>